<evidence type="ECO:0000313" key="3">
    <source>
        <dbReference type="RefSeq" id="XP_008470863.1"/>
    </source>
</evidence>
<evidence type="ECO:0000313" key="2">
    <source>
        <dbReference type="Proteomes" id="UP000079169"/>
    </source>
</evidence>
<keyword evidence="1" id="KW-0732">Signal</keyword>
<gene>
    <name evidence="3" type="primary">LOC103508106</name>
</gene>
<accession>A0A1S3D0L5</accession>
<reference evidence="3" key="1">
    <citation type="submission" date="2025-08" db="UniProtKB">
        <authorList>
            <consortium name="RefSeq"/>
        </authorList>
    </citation>
    <scope>IDENTIFICATION</scope>
</reference>
<dbReference type="GeneID" id="103508106"/>
<organism evidence="2 3">
    <name type="scientific">Diaphorina citri</name>
    <name type="common">Asian citrus psyllid</name>
    <dbReference type="NCBI Taxonomy" id="121845"/>
    <lineage>
        <taxon>Eukaryota</taxon>
        <taxon>Metazoa</taxon>
        <taxon>Ecdysozoa</taxon>
        <taxon>Arthropoda</taxon>
        <taxon>Hexapoda</taxon>
        <taxon>Insecta</taxon>
        <taxon>Pterygota</taxon>
        <taxon>Neoptera</taxon>
        <taxon>Paraneoptera</taxon>
        <taxon>Hemiptera</taxon>
        <taxon>Sternorrhyncha</taxon>
        <taxon>Psylloidea</taxon>
        <taxon>Psyllidae</taxon>
        <taxon>Diaphorininae</taxon>
        <taxon>Diaphorina</taxon>
    </lineage>
</organism>
<name>A0A1S3D0L5_DIACI</name>
<dbReference type="Proteomes" id="UP000079169">
    <property type="component" value="Unplaced"/>
</dbReference>
<sequence length="170" mass="19043">MWCLLVLAVLFVCQSDAYRFVCQKCAKDNLMQGFDNEEDFIKHSDWHIQQNENAKEQLIEDARRQQEEDDLRPKLFHCHHCTFIKSFNSSAEFIAHIDSEHKHTTIEENPDFIPQGKLKMKGYTNAPLGIPPEMANLAAENMMGPGYVGGGGGYGGAFDGVIPPGWGGGR</sequence>
<dbReference type="KEGG" id="dci:103508106"/>
<evidence type="ECO:0000256" key="1">
    <source>
        <dbReference type="SAM" id="SignalP"/>
    </source>
</evidence>
<proteinExistence type="predicted"/>
<feature type="chain" id="PRO_5010363202" evidence="1">
    <location>
        <begin position="18"/>
        <end position="170"/>
    </location>
</feature>
<dbReference type="RefSeq" id="XP_008470863.1">
    <property type="nucleotide sequence ID" value="XM_008472641.3"/>
</dbReference>
<feature type="signal peptide" evidence="1">
    <location>
        <begin position="1"/>
        <end position="17"/>
    </location>
</feature>
<protein>
    <submittedName>
        <fullName evidence="3">Uncharacterized protein LOC103508106</fullName>
    </submittedName>
</protein>
<dbReference type="PaxDb" id="121845-A0A1S3D0L5"/>
<dbReference type="AlphaFoldDB" id="A0A1S3D0L5"/>
<keyword evidence="2" id="KW-1185">Reference proteome</keyword>